<evidence type="ECO:0000256" key="2">
    <source>
        <dbReference type="ARBA" id="ARBA00022723"/>
    </source>
</evidence>
<dbReference type="EMBL" id="BQNB010013711">
    <property type="protein sequence ID" value="GJT19369.1"/>
    <property type="molecule type" value="Genomic_DNA"/>
</dbReference>
<dbReference type="Pfam" id="PF25597">
    <property type="entry name" value="SH3_retrovirus"/>
    <property type="match status" value="1"/>
</dbReference>
<evidence type="ECO:0000256" key="3">
    <source>
        <dbReference type="ARBA" id="ARBA00022750"/>
    </source>
</evidence>
<dbReference type="InterPro" id="IPR039537">
    <property type="entry name" value="Retrotran_Ty1/copia-like"/>
</dbReference>
<reference evidence="9" key="2">
    <citation type="submission" date="2022-01" db="EMBL/GenBank/DDBJ databases">
        <authorList>
            <person name="Yamashiro T."/>
            <person name="Shiraishi A."/>
            <person name="Satake H."/>
            <person name="Nakayama K."/>
        </authorList>
    </citation>
    <scope>NUCLEOTIDE SEQUENCE</scope>
</reference>
<dbReference type="Pfam" id="PF00665">
    <property type="entry name" value="rve"/>
    <property type="match status" value="1"/>
</dbReference>
<feature type="region of interest" description="Disordered" evidence="6">
    <location>
        <begin position="75"/>
        <end position="94"/>
    </location>
</feature>
<dbReference type="Pfam" id="PF13976">
    <property type="entry name" value="gag_pre-integrs"/>
    <property type="match status" value="1"/>
</dbReference>
<dbReference type="SUPFAM" id="SSF57756">
    <property type="entry name" value="Retrovirus zinc finger-like domains"/>
    <property type="match status" value="1"/>
</dbReference>
<evidence type="ECO:0000313" key="9">
    <source>
        <dbReference type="EMBL" id="GJT19369.1"/>
    </source>
</evidence>
<evidence type="ECO:0000259" key="8">
    <source>
        <dbReference type="PROSITE" id="PS50994"/>
    </source>
</evidence>
<feature type="compositionally biased region" description="Polar residues" evidence="6">
    <location>
        <begin position="75"/>
        <end position="85"/>
    </location>
</feature>
<dbReference type="InterPro" id="IPR012337">
    <property type="entry name" value="RNaseH-like_sf"/>
</dbReference>
<evidence type="ECO:0000256" key="5">
    <source>
        <dbReference type="PROSITE-ProRule" id="PRU00047"/>
    </source>
</evidence>
<name>A0ABQ5BYR7_9ASTR</name>
<sequence>MCATDMFLKDDGGGEALDRIYECLDAIDASTAEKLTAKTSDFSENACCFEAVIPLSLQRRVEGLLLEHTDRMQLESGNDASTTVEDSYEAEPVKRSGNPYPLVDRIKRLHDDLEVTAAKWDQQVVSELAALRNFVKKKLLLHLRSVCYKEMDQDSVHMVVASKVPMIKPVIENGNAPPITKVVKGVETTIAPTTAEEKTQRRLDLKARSTLLMGIPNEHQLKFNSIKDAKSLLQAVEKSISQEDVNQKFLKSLSPKWNTHIIVWRNKPEIDKLSLDDLYNNLKIYEPEVKGTSSSSTNTQNIAFVSSNSTSSTNEAVNTAHGATIASTQATDVNSTTIDNLSDAIICAFFASQPNSLQLDNEDLQQIHPDDLEEMDLRWQMAMLTMRARIFLKNTRRKFSVNGTETIGFNKSKVECYNCHKKGHFERKCRGSRKQENRNWENTRRVVPVETTTSNALVSCDGSGYDWSDQAEEGPTNFALMAYSSTSSNSEVSTDSNCSSSCLENIKIIKEQNEQLLKDLRTSKINAINYKTGLEYVEARLLVYKKNKSVYEEDIKIVDKYKTGLGYNVIPPPYTGNFMPPKHDLSFSGLEEFVNEPIVSEPTVKKPIVENCEAKVSEAKSNAVRKNNGAPIIEDQVSDSEEDGVPHAKIEKKTVKPSFAKIEFDKSKEQVKSPRKKTIKQVWNYTQRVNHQNFSRMTHPSPKRNMVPKAVLMRSSLVSLTTARPVNIAQPRTTVNGNPQQDLQDQGVIDSGCSRHMSRNMSYLTNYEEIDGGYVAFGGNPKGGKITGRGTIKIGNLDFENVYFVRELKFNLFSVLQMCDKKNSVLFNDTECIVLSPNFKLTDESQVLLKVPRKNNMYSVDLKNIVPKGGLTCLFAKATSDESKLWHRRLGHINFKTMNKLVKGNLVRGLPSKLFEINQTCVACQKGKQHRASCKSKTVSLISQPLHMLHMDLFGPTFVKSLMKKMYCLVVTDDYSRFSWVFFLATKDETSGILKSFITRVENLIDQRVKVIRCDNGTEFKNKEMNQFCERKGIKREFSVARTPQQNGVAERKNRTLIEAARTMLADSKLPTTFWAEAVNTACYVQNRVLVTKPHNKTPYELFLGRKPALGFMRPFGCPVTILNTIDHLGKFDGKADEGFFVGYSINSKAFRVFNSRTRIVEENLHVQFSENTPNIAGSGPNWLFDIDALTKSMNYKPVVAGNQSNGNAGTKACDDAGKARMETVPGKDYILLPLWTADPLFSQSSKSSLDAGFKPSGDDEKKVTEETGKEGGDSSKANTNEVNVVGAKTSIELPDDQNMPELEDIVYLDNDEDVGAEADMNNLDAFMPVSPIPTTRIHKDHPVEQIIRDFNLAPQTRRMTKSLEEQPKKVIRALKDPRWIEAMQEELLQFKLQEVWTLVNLPNEKRAIGTKWVFRNKKHEIGIVIKNKARLVAQGYTQEEGIDYDEVFAPVARIEAIRLFLAYASFKDFMVYQMDVKSAFLYGKIEEEVYVCQPPGFEDPDFLDRVYKVEKALYGLHQAPRAWYETLSTYLLDNGFQRGKIDKTLFIRRDKGDIRLSLSLQALVDGKKIIVTEASIRHDLQLNDVEGTDCLPNAMIFEELTRMSAKTTA</sequence>
<feature type="domain" description="Integrase catalytic" evidence="8">
    <location>
        <begin position="941"/>
        <end position="1107"/>
    </location>
</feature>
<dbReference type="InterPro" id="IPR036397">
    <property type="entry name" value="RNaseH_sf"/>
</dbReference>
<protein>
    <submittedName>
        <fullName evidence="9">Ribonuclease H-like domain-containing protein</fullName>
    </submittedName>
</protein>
<proteinExistence type="predicted"/>
<dbReference type="InterPro" id="IPR001878">
    <property type="entry name" value="Znf_CCHC"/>
</dbReference>
<evidence type="ECO:0000256" key="4">
    <source>
        <dbReference type="ARBA" id="ARBA00022801"/>
    </source>
</evidence>
<dbReference type="InterPro" id="IPR054722">
    <property type="entry name" value="PolX-like_BBD"/>
</dbReference>
<evidence type="ECO:0000256" key="6">
    <source>
        <dbReference type="SAM" id="MobiDB-lite"/>
    </source>
</evidence>
<dbReference type="InterPro" id="IPR013103">
    <property type="entry name" value="RVT_2"/>
</dbReference>
<comment type="caution">
    <text evidence="9">The sequence shown here is derived from an EMBL/GenBank/DDBJ whole genome shotgun (WGS) entry which is preliminary data.</text>
</comment>
<dbReference type="SUPFAM" id="SSF56672">
    <property type="entry name" value="DNA/RNA polymerases"/>
    <property type="match status" value="1"/>
</dbReference>
<dbReference type="Gene3D" id="4.10.60.10">
    <property type="entry name" value="Zinc finger, CCHC-type"/>
    <property type="match status" value="1"/>
</dbReference>
<keyword evidence="4" id="KW-0378">Hydrolase</keyword>
<dbReference type="Pfam" id="PF22936">
    <property type="entry name" value="Pol_BBD"/>
    <property type="match status" value="1"/>
</dbReference>
<keyword evidence="1" id="KW-0645">Protease</keyword>
<keyword evidence="10" id="KW-1185">Reference proteome</keyword>
<dbReference type="InterPro" id="IPR036875">
    <property type="entry name" value="Znf_CCHC_sf"/>
</dbReference>
<keyword evidence="5" id="KW-0862">Zinc</keyword>
<evidence type="ECO:0000259" key="7">
    <source>
        <dbReference type="PROSITE" id="PS50158"/>
    </source>
</evidence>
<keyword evidence="3" id="KW-0064">Aspartyl protease</keyword>
<feature type="domain" description="CCHC-type" evidence="7">
    <location>
        <begin position="416"/>
        <end position="430"/>
    </location>
</feature>
<keyword evidence="2" id="KW-0479">Metal-binding</keyword>
<accession>A0ABQ5BYR7</accession>
<feature type="compositionally biased region" description="Basic and acidic residues" evidence="6">
    <location>
        <begin position="1257"/>
        <end position="1274"/>
    </location>
</feature>
<evidence type="ECO:0000313" key="10">
    <source>
        <dbReference type="Proteomes" id="UP001151760"/>
    </source>
</evidence>
<dbReference type="SUPFAM" id="SSF53098">
    <property type="entry name" value="Ribonuclease H-like"/>
    <property type="match status" value="1"/>
</dbReference>
<dbReference type="Proteomes" id="UP001151760">
    <property type="component" value="Unassembled WGS sequence"/>
</dbReference>
<reference evidence="9" key="1">
    <citation type="journal article" date="2022" name="Int. J. Mol. Sci.">
        <title>Draft Genome of Tanacetum Coccineum: Genomic Comparison of Closely Related Tanacetum-Family Plants.</title>
        <authorList>
            <person name="Yamashiro T."/>
            <person name="Shiraishi A."/>
            <person name="Nakayama K."/>
            <person name="Satake H."/>
        </authorList>
    </citation>
    <scope>NUCLEOTIDE SEQUENCE</scope>
</reference>
<dbReference type="InterPro" id="IPR001584">
    <property type="entry name" value="Integrase_cat-core"/>
</dbReference>
<keyword evidence="5" id="KW-0863">Zinc-finger</keyword>
<gene>
    <name evidence="9" type="ORF">Tco_0878075</name>
</gene>
<evidence type="ECO:0000256" key="1">
    <source>
        <dbReference type="ARBA" id="ARBA00022670"/>
    </source>
</evidence>
<dbReference type="InterPro" id="IPR057670">
    <property type="entry name" value="SH3_retrovirus"/>
</dbReference>
<dbReference type="Gene3D" id="3.30.420.10">
    <property type="entry name" value="Ribonuclease H-like superfamily/Ribonuclease H"/>
    <property type="match status" value="1"/>
</dbReference>
<dbReference type="InterPro" id="IPR025724">
    <property type="entry name" value="GAG-pre-integrase_dom"/>
</dbReference>
<dbReference type="PANTHER" id="PTHR42648">
    <property type="entry name" value="TRANSPOSASE, PUTATIVE-RELATED"/>
    <property type="match status" value="1"/>
</dbReference>
<dbReference type="PROSITE" id="PS50158">
    <property type="entry name" value="ZF_CCHC"/>
    <property type="match status" value="1"/>
</dbReference>
<feature type="region of interest" description="Disordered" evidence="6">
    <location>
        <begin position="1247"/>
        <end position="1279"/>
    </location>
</feature>
<dbReference type="Pfam" id="PF07727">
    <property type="entry name" value="RVT_2"/>
    <property type="match status" value="1"/>
</dbReference>
<dbReference type="PROSITE" id="PS50994">
    <property type="entry name" value="INTEGRASE"/>
    <property type="match status" value="1"/>
</dbReference>
<dbReference type="PANTHER" id="PTHR42648:SF32">
    <property type="entry name" value="RIBONUCLEASE H-LIKE DOMAIN, GAG-PRE-INTEGRASE DOMAIN PROTEIN-RELATED"/>
    <property type="match status" value="1"/>
</dbReference>
<dbReference type="InterPro" id="IPR043502">
    <property type="entry name" value="DNA/RNA_pol_sf"/>
</dbReference>
<organism evidence="9 10">
    <name type="scientific">Tanacetum coccineum</name>
    <dbReference type="NCBI Taxonomy" id="301880"/>
    <lineage>
        <taxon>Eukaryota</taxon>
        <taxon>Viridiplantae</taxon>
        <taxon>Streptophyta</taxon>
        <taxon>Embryophyta</taxon>
        <taxon>Tracheophyta</taxon>
        <taxon>Spermatophyta</taxon>
        <taxon>Magnoliopsida</taxon>
        <taxon>eudicotyledons</taxon>
        <taxon>Gunneridae</taxon>
        <taxon>Pentapetalae</taxon>
        <taxon>asterids</taxon>
        <taxon>campanulids</taxon>
        <taxon>Asterales</taxon>
        <taxon>Asteraceae</taxon>
        <taxon>Asteroideae</taxon>
        <taxon>Anthemideae</taxon>
        <taxon>Anthemidinae</taxon>
        <taxon>Tanacetum</taxon>
    </lineage>
</organism>